<dbReference type="PROSITE" id="PS50104">
    <property type="entry name" value="TIR"/>
    <property type="match status" value="1"/>
</dbReference>
<proteinExistence type="predicted"/>
<name>A0ABP6TCK5_9ACTN</name>
<protein>
    <recommendedName>
        <fullName evidence="1">TIR domain-containing protein</fullName>
    </recommendedName>
</protein>
<evidence type="ECO:0000313" key="2">
    <source>
        <dbReference type="EMBL" id="GAA3398254.1"/>
    </source>
</evidence>
<accession>A0ABP6TCK5</accession>
<dbReference type="SMART" id="SM00255">
    <property type="entry name" value="TIR"/>
    <property type="match status" value="1"/>
</dbReference>
<comment type="caution">
    <text evidence="2">The sequence shown here is derived from an EMBL/GenBank/DDBJ whole genome shotgun (WGS) entry which is preliminary data.</text>
</comment>
<dbReference type="EMBL" id="BAAAYN010000079">
    <property type="protein sequence ID" value="GAA3398254.1"/>
    <property type="molecule type" value="Genomic_DNA"/>
</dbReference>
<dbReference type="Pfam" id="PF21806">
    <property type="entry name" value="DUF6879"/>
    <property type="match status" value="1"/>
</dbReference>
<dbReference type="RefSeq" id="WP_345733674.1">
    <property type="nucleotide sequence ID" value="NZ_BAAAYN010000079.1"/>
</dbReference>
<gene>
    <name evidence="2" type="ORF">GCM10020369_81240</name>
</gene>
<dbReference type="InterPro" id="IPR035897">
    <property type="entry name" value="Toll_tir_struct_dom_sf"/>
</dbReference>
<dbReference type="Proteomes" id="UP001501676">
    <property type="component" value="Unassembled WGS sequence"/>
</dbReference>
<dbReference type="Pfam" id="PF13676">
    <property type="entry name" value="TIR_2"/>
    <property type="match status" value="1"/>
</dbReference>
<dbReference type="SUPFAM" id="SSF52200">
    <property type="entry name" value="Toll/Interleukin receptor TIR domain"/>
    <property type="match status" value="1"/>
</dbReference>
<reference evidence="3" key="1">
    <citation type="journal article" date="2019" name="Int. J. Syst. Evol. Microbiol.">
        <title>The Global Catalogue of Microorganisms (GCM) 10K type strain sequencing project: providing services to taxonomists for standard genome sequencing and annotation.</title>
        <authorList>
            <consortium name="The Broad Institute Genomics Platform"/>
            <consortium name="The Broad Institute Genome Sequencing Center for Infectious Disease"/>
            <person name="Wu L."/>
            <person name="Ma J."/>
        </authorList>
    </citation>
    <scope>NUCLEOTIDE SEQUENCE [LARGE SCALE GENOMIC DNA]</scope>
    <source>
        <strain evidence="3">JCM 9458</strain>
    </source>
</reference>
<evidence type="ECO:0000313" key="3">
    <source>
        <dbReference type="Proteomes" id="UP001501676"/>
    </source>
</evidence>
<organism evidence="2 3">
    <name type="scientific">Cryptosporangium minutisporangium</name>
    <dbReference type="NCBI Taxonomy" id="113569"/>
    <lineage>
        <taxon>Bacteria</taxon>
        <taxon>Bacillati</taxon>
        <taxon>Actinomycetota</taxon>
        <taxon>Actinomycetes</taxon>
        <taxon>Cryptosporangiales</taxon>
        <taxon>Cryptosporangiaceae</taxon>
        <taxon>Cryptosporangium</taxon>
    </lineage>
</organism>
<evidence type="ECO:0000259" key="1">
    <source>
        <dbReference type="PROSITE" id="PS50104"/>
    </source>
</evidence>
<dbReference type="Gene3D" id="3.40.50.10140">
    <property type="entry name" value="Toll/interleukin-1 receptor homology (TIR) domain"/>
    <property type="match status" value="1"/>
</dbReference>
<feature type="domain" description="TIR" evidence="1">
    <location>
        <begin position="1"/>
        <end position="144"/>
    </location>
</feature>
<keyword evidence="3" id="KW-1185">Reference proteome</keyword>
<dbReference type="InterPro" id="IPR049244">
    <property type="entry name" value="DUF6879"/>
</dbReference>
<sequence>MSEAVFLSYSRADRLYAEKLAAFLEAAGVEVWWDFELRAGDRFVNEIETRIEASAAFIVLLSTSSVDSKWVQRELHYADAQGKEIVPLLLEECRTPFLTAGLHYEDVRGGIMPSAKFIHRLPRTRFSPDQSIIDRFTRATRSITDRLHNQLEQGEAVFQGETPDWLLTLSAAANVSIDATSVPSIDGPLDGSFWHTPMATIYLQTLRAAVARGVVVRRIFIFDDPQLAADETFLQICSAQHDNHISVKVLTAEMTADVDIGSIPDFVLFDDSIGHVESLVPGVAGTKLVRATLHTSPARVHELRRTFDGLWEAAAEIQLQPPL</sequence>
<dbReference type="InterPro" id="IPR000157">
    <property type="entry name" value="TIR_dom"/>
</dbReference>